<sequence>MRQDLVLASLLAGLAVAVLPAVLTFYLAAGPTMWLATGVVVAAFGVGVAYTADDRDADDAPAAAQKTNCPDCGSRVPVADAACDYCGAALDARDDDGA</sequence>
<evidence type="ECO:0000256" key="1">
    <source>
        <dbReference type="SAM" id="Phobius"/>
    </source>
</evidence>
<dbReference type="GeneID" id="81120464"/>
<gene>
    <name evidence="2" type="ORF">ACFQRB_15605</name>
</gene>
<evidence type="ECO:0000313" key="3">
    <source>
        <dbReference type="Proteomes" id="UP001596368"/>
    </source>
</evidence>
<keyword evidence="1" id="KW-1133">Transmembrane helix</keyword>
<dbReference type="RefSeq" id="WP_284013332.1">
    <property type="nucleotide sequence ID" value="NZ_CP126156.1"/>
</dbReference>
<name>A0ABD5XWL9_9EURY</name>
<comment type="caution">
    <text evidence="2">The sequence shown here is derived from an EMBL/GenBank/DDBJ whole genome shotgun (WGS) entry which is preliminary data.</text>
</comment>
<protein>
    <recommendedName>
        <fullName evidence="4">Zinc-ribbon domain-containing protein</fullName>
    </recommendedName>
</protein>
<dbReference type="EMBL" id="JBHSZG010000001">
    <property type="protein sequence ID" value="MFC7137470.1"/>
    <property type="molecule type" value="Genomic_DNA"/>
</dbReference>
<keyword evidence="3" id="KW-1185">Reference proteome</keyword>
<evidence type="ECO:0008006" key="4">
    <source>
        <dbReference type="Google" id="ProtNLM"/>
    </source>
</evidence>
<feature type="transmembrane region" description="Helical" evidence="1">
    <location>
        <begin position="34"/>
        <end position="52"/>
    </location>
</feature>
<proteinExistence type="predicted"/>
<keyword evidence="1" id="KW-0472">Membrane</keyword>
<keyword evidence="1" id="KW-0812">Transmembrane</keyword>
<organism evidence="2 3">
    <name type="scientific">Halobaculum litoreum</name>
    <dbReference type="NCBI Taxonomy" id="3031998"/>
    <lineage>
        <taxon>Archaea</taxon>
        <taxon>Methanobacteriati</taxon>
        <taxon>Methanobacteriota</taxon>
        <taxon>Stenosarchaea group</taxon>
        <taxon>Halobacteria</taxon>
        <taxon>Halobacteriales</taxon>
        <taxon>Haloferacaceae</taxon>
        <taxon>Halobaculum</taxon>
    </lineage>
</organism>
<accession>A0ABD5XWL9</accession>
<dbReference type="AlphaFoldDB" id="A0ABD5XWL9"/>
<dbReference type="Proteomes" id="UP001596368">
    <property type="component" value="Unassembled WGS sequence"/>
</dbReference>
<evidence type="ECO:0000313" key="2">
    <source>
        <dbReference type="EMBL" id="MFC7137470.1"/>
    </source>
</evidence>
<reference evidence="2 3" key="1">
    <citation type="journal article" date="2019" name="Int. J. Syst. Evol. Microbiol.">
        <title>The Global Catalogue of Microorganisms (GCM) 10K type strain sequencing project: providing services to taxonomists for standard genome sequencing and annotation.</title>
        <authorList>
            <consortium name="The Broad Institute Genomics Platform"/>
            <consortium name="The Broad Institute Genome Sequencing Center for Infectious Disease"/>
            <person name="Wu L."/>
            <person name="Ma J."/>
        </authorList>
    </citation>
    <scope>NUCLEOTIDE SEQUENCE [LARGE SCALE GENOMIC DNA]</scope>
    <source>
        <strain evidence="2 3">DT92</strain>
    </source>
</reference>